<feature type="compositionally biased region" description="Basic and acidic residues" evidence="13">
    <location>
        <begin position="1353"/>
        <end position="1368"/>
    </location>
</feature>
<evidence type="ECO:0000313" key="15">
    <source>
        <dbReference type="Ensembl" id="ENSAMXP00000027892.1"/>
    </source>
</evidence>
<evidence type="ECO:0000256" key="10">
    <source>
        <dbReference type="ARBA" id="ARBA00023163"/>
    </source>
</evidence>
<dbReference type="PANTHER" id="PTHR15507">
    <property type="entry name" value="ZINC FINGER PROTEIN RLF"/>
    <property type="match status" value="1"/>
</dbReference>
<dbReference type="SMART" id="SM00355">
    <property type="entry name" value="ZnF_C2H2"/>
    <property type="match status" value="5"/>
</dbReference>
<feature type="region of interest" description="Disordered" evidence="13">
    <location>
        <begin position="1629"/>
        <end position="1654"/>
    </location>
</feature>
<comment type="subcellular location">
    <subcellularLocation>
        <location evidence="1">Nucleus</location>
    </subcellularLocation>
</comment>
<evidence type="ECO:0000256" key="9">
    <source>
        <dbReference type="ARBA" id="ARBA00023125"/>
    </source>
</evidence>
<reference evidence="15" key="4">
    <citation type="submission" date="2025-09" db="UniProtKB">
        <authorList>
            <consortium name="Ensembl"/>
        </authorList>
    </citation>
    <scope>IDENTIFICATION</scope>
</reference>
<dbReference type="Pfam" id="PF25580">
    <property type="entry name" value="TPR_Rlf"/>
    <property type="match status" value="1"/>
</dbReference>
<dbReference type="Proteomes" id="UP000018467">
    <property type="component" value="Unassembled WGS sequence"/>
</dbReference>
<evidence type="ECO:0000256" key="8">
    <source>
        <dbReference type="ARBA" id="ARBA00023015"/>
    </source>
</evidence>
<feature type="region of interest" description="Disordered" evidence="13">
    <location>
        <begin position="586"/>
        <end position="605"/>
    </location>
</feature>
<sequence>MAEEESEVELDRFKRELRGLVSGGAGEERGLRSGSFCTRFCELVEDHTSRWQVPLPQLQVLRSALCAFVQGAASFPSDCEHVRYTLSSLALSVFELLLFFGKDEFPEDPLKDILDSFQECHSSLVRYQNVYLLQVRQIIKDGGPWASSVLHGILKELEQPQEEVDRYLSSEVSVFFELRVRYLLACERNQEALALAQRCSQHPTAGKHLFFKQAYLSCLRKTSQQERLFKEMAEVDAKDAVEILCIAENEEKDEFVLELSRGFLSQQLRSGDMYYLWDLVFIWCKLYLRVKASKQDFLKECKDMILSAANIKAMFPFMKVILEEELGRDGLTFCVELCARALQTDLKNDPDTKSLIYKTIAYLLPSDLEICRACALLVFFLERTVEAYKTVFLLYTHPDQEYHLDSSPIGNHVRFEVIRILKKGLFFDPEFWNLLNIKTNCLKLMSDNVAKAALCEIMEEDKWVPNYCARGLCRCHTEPERTFIRSVAKPVSMNRQESEDGRVRTFDDESSQGLPPKKRGRKPGSQITKDLDPFPVRRSFRQLDLAQNHARQLNSRRQRLLTRQEDIRTLKRRGRKPRWLLEELAAQAENSAPREGKKPGRKPKQFKDLAVETPVIEITMELSYPDNEVDLPADVQCRSMATSHTYDESNLNPCRESPPKLCVETPNSHCHVLLEPSSLSWRERAMSTEESFIFQAQESVVFVKKFHSYAKVPEDEEISRLCALGDNAEASGPPVLEKERPLEAPTPSENPPKLNTLAENKPTSLTPAVAQDTSTPLGGIVDTNELPVLEKYPCQASLSLTPGKDDVGIPDYVVHNGTSGPPGDETTNTMADTMPTLESALEIAADKFHSSDNTLNKASDSICPVKSGLENAMSNVSFPGNTHESPVNTTPSSLNAPQMKADTIHTPEKLTYGKENASSDSRQVGLTLVPKNVSEIPSSPKIQEKKPQETVLHKACEAKHLHTMTPSVTRVRNSSAPVRKLQPKELVHKCRLCNKESASLAILTHAFLHYRLEKRCMFCLADSGLGRPLGHFKKHIKHLRDPVAHVEEKKCEGSAEPSAKPEATVQEVVPKKARPGLAQIKSKLLMRLNFRRESTTQKAEKSTDDRSLLKLGLTKKPAPVPEPKKRDSEVDSDEEDAAEKKIIYLTRGLVKNSRSKSKLKARFLRKRLARKAKTGTSMAERDVSVPRDGSADRHNGVICKKQKIHKMKQDQGESNHVNEKNVLVSTKRECKEPKTERVPSEEKVEKKEAKHDENTKRDKTLVSATAEEKRSLNTSQSEAKRKIKKLHKSGIEKKKSKLADQKENKEKTEDADRKEHVVQKKDSNQKEHAKQKDNSNQKKDAKTMKKRKLNIVKSDEKQNKTNHTDEPAKNQKIEAAEAVEAIEAVVKDLTKEENRTQVESIEIYQPVHTNKKQVKAPAIVNCPREPCTFHGRAGPVLSHVLIHHPGDLKALEFFYNYAKQKCIFCNRRIWTSQHFFNHVVCHRGNLKHPCYDIDCKQRFKTRLDLADHMIKDHNPLKAVCSFTGCTMQFNNPKTLYSHEREHYKGIWEMPLTKNDVPPDKTEDQSSCPPEASPKTSSEGLEICAANPEMQPLQGTEQDRIAAPANVEEEMPLTLNKGSVSYTKNLKLVNGHSDHEQGSPDKPPAQPQKDQEAENKAVGIKPFVRPPPSAYLDELFISMPKRWKGPQVSYRGSLENVEPSIKRQVCPRCSASFNSEEELQGHREKCTSLFGFDSDDEGAF</sequence>
<protein>
    <submittedName>
        <fullName evidence="15">Zinc finger protein 654</fullName>
    </submittedName>
</protein>
<evidence type="ECO:0000256" key="13">
    <source>
        <dbReference type="SAM" id="MobiDB-lite"/>
    </source>
</evidence>
<reference evidence="15" key="3">
    <citation type="submission" date="2025-08" db="UniProtKB">
        <authorList>
            <consortium name="Ensembl"/>
        </authorList>
    </citation>
    <scope>IDENTIFICATION</scope>
</reference>
<dbReference type="FunCoup" id="A0A3B1IDA4">
    <property type="interactions" value="1320"/>
</dbReference>
<accession>A0A3B1IDA4</accession>
<feature type="compositionally biased region" description="Basic and acidic residues" evidence="13">
    <location>
        <begin position="1207"/>
        <end position="1219"/>
    </location>
</feature>
<keyword evidence="12" id="KW-0175">Coiled coil</keyword>
<feature type="region of interest" description="Disordered" evidence="13">
    <location>
        <begin position="1093"/>
        <end position="1136"/>
    </location>
</feature>
<evidence type="ECO:0000256" key="2">
    <source>
        <dbReference type="ARBA" id="ARBA00006991"/>
    </source>
</evidence>
<evidence type="ECO:0000256" key="4">
    <source>
        <dbReference type="ARBA" id="ARBA00022723"/>
    </source>
</evidence>
<dbReference type="GO" id="GO:0000981">
    <property type="term" value="F:DNA-binding transcription factor activity, RNA polymerase II-specific"/>
    <property type="evidence" value="ECO:0007669"/>
    <property type="project" value="TreeGrafter"/>
</dbReference>
<keyword evidence="3" id="KW-0597">Phosphoprotein</keyword>
<evidence type="ECO:0000256" key="5">
    <source>
        <dbReference type="ARBA" id="ARBA00022737"/>
    </source>
</evidence>
<dbReference type="InterPro" id="IPR052251">
    <property type="entry name" value="GH-ZnFinger_Regulators"/>
</dbReference>
<feature type="compositionally biased region" description="Basic and acidic residues" evidence="13">
    <location>
        <begin position="1179"/>
        <end position="1195"/>
    </location>
</feature>
<evidence type="ECO:0000256" key="11">
    <source>
        <dbReference type="ARBA" id="ARBA00023242"/>
    </source>
</evidence>
<dbReference type="InterPro" id="IPR057986">
    <property type="entry name" value="TPR_Rlf/292/654"/>
</dbReference>
<dbReference type="InParanoid" id="A0A3B1IDA4"/>
<evidence type="ECO:0000256" key="6">
    <source>
        <dbReference type="ARBA" id="ARBA00022771"/>
    </source>
</evidence>
<keyword evidence="8" id="KW-0805">Transcription regulation</keyword>
<feature type="domain" description="C2H2-type" evidence="14">
    <location>
        <begin position="1490"/>
        <end position="1513"/>
    </location>
</feature>
<keyword evidence="10" id="KW-0804">Transcription</keyword>
<keyword evidence="4" id="KW-0479">Metal-binding</keyword>
<evidence type="ECO:0000256" key="7">
    <source>
        <dbReference type="ARBA" id="ARBA00022833"/>
    </source>
</evidence>
<dbReference type="GO" id="GO:0003677">
    <property type="term" value="F:DNA binding"/>
    <property type="evidence" value="ECO:0007669"/>
    <property type="project" value="UniProtKB-KW"/>
</dbReference>
<evidence type="ECO:0000259" key="14">
    <source>
        <dbReference type="PROSITE" id="PS00028"/>
    </source>
</evidence>
<feature type="region of interest" description="Disordered" evidence="13">
    <location>
        <begin position="727"/>
        <end position="757"/>
    </location>
</feature>
<feature type="region of interest" description="Disordered" evidence="13">
    <location>
        <begin position="491"/>
        <end position="533"/>
    </location>
</feature>
<feature type="compositionally biased region" description="Basic and acidic residues" evidence="13">
    <location>
        <begin position="1226"/>
        <end position="1271"/>
    </location>
</feature>
<dbReference type="Gene3D" id="3.30.160.60">
    <property type="entry name" value="Classic Zinc Finger"/>
    <property type="match status" value="1"/>
</dbReference>
<dbReference type="Bgee" id="ENSAMXG00000034453">
    <property type="expression patterns" value="Expressed in liver and 14 other cell types or tissues"/>
</dbReference>
<dbReference type="GO" id="GO:0005634">
    <property type="term" value="C:nucleus"/>
    <property type="evidence" value="ECO:0007669"/>
    <property type="project" value="UniProtKB-SubCell"/>
</dbReference>
<keyword evidence="6" id="KW-0863">Zinc-finger</keyword>
<comment type="similarity">
    <text evidence="2">Belongs to the krueppel C2H2-type zinc-finger protein family.</text>
</comment>
<keyword evidence="5" id="KW-0677">Repeat</keyword>
<proteinExistence type="inferred from homology"/>
<evidence type="ECO:0000256" key="12">
    <source>
        <dbReference type="SAM" id="Coils"/>
    </source>
</evidence>
<dbReference type="GeneTree" id="ENSGT00950000183034"/>
<dbReference type="PROSITE" id="PS00028">
    <property type="entry name" value="ZINC_FINGER_C2H2_1"/>
    <property type="match status" value="2"/>
</dbReference>
<feature type="domain" description="C2H2-type" evidence="14">
    <location>
        <begin position="1520"/>
        <end position="1542"/>
    </location>
</feature>
<organism evidence="15 16">
    <name type="scientific">Astyanax mexicanus</name>
    <name type="common">Blind cave fish</name>
    <name type="synonym">Astyanax fasciatus mexicanus</name>
    <dbReference type="NCBI Taxonomy" id="7994"/>
    <lineage>
        <taxon>Eukaryota</taxon>
        <taxon>Metazoa</taxon>
        <taxon>Chordata</taxon>
        <taxon>Craniata</taxon>
        <taxon>Vertebrata</taxon>
        <taxon>Euteleostomi</taxon>
        <taxon>Actinopterygii</taxon>
        <taxon>Neopterygii</taxon>
        <taxon>Teleostei</taxon>
        <taxon>Ostariophysi</taxon>
        <taxon>Characiformes</taxon>
        <taxon>Characoidei</taxon>
        <taxon>Acestrorhamphidae</taxon>
        <taxon>Acestrorhamphinae</taxon>
        <taxon>Astyanax</taxon>
    </lineage>
</organism>
<dbReference type="STRING" id="7994.ENSAMXP00000027892"/>
<reference evidence="16" key="1">
    <citation type="submission" date="2013-03" db="EMBL/GenBank/DDBJ databases">
        <authorList>
            <person name="Jeffery W."/>
            <person name="Warren W."/>
            <person name="Wilson R.K."/>
        </authorList>
    </citation>
    <scope>NUCLEOTIDE SEQUENCE</scope>
    <source>
        <strain evidence="16">female</strain>
    </source>
</reference>
<name>A0A3B1IDA4_ASTMX</name>
<evidence type="ECO:0000313" key="16">
    <source>
        <dbReference type="Proteomes" id="UP000018467"/>
    </source>
</evidence>
<feature type="region of interest" description="Disordered" evidence="13">
    <location>
        <begin position="1548"/>
        <end position="1578"/>
    </location>
</feature>
<dbReference type="InterPro" id="IPR013087">
    <property type="entry name" value="Znf_C2H2_type"/>
</dbReference>
<dbReference type="GO" id="GO:0008270">
    <property type="term" value="F:zinc ion binding"/>
    <property type="evidence" value="ECO:0007669"/>
    <property type="project" value="UniProtKB-KW"/>
</dbReference>
<keyword evidence="16" id="KW-1185">Reference proteome</keyword>
<dbReference type="PANTHER" id="PTHR15507:SF16">
    <property type="entry name" value="ZINC FINGER PROTEIN 654"/>
    <property type="match status" value="1"/>
</dbReference>
<keyword evidence="7" id="KW-0862">Zinc</keyword>
<dbReference type="Ensembl" id="ENSAMXT00000034604.1">
    <property type="protein sequence ID" value="ENSAMXP00000027892.1"/>
    <property type="gene ID" value="ENSAMXG00000034453.1"/>
</dbReference>
<evidence type="ECO:0000256" key="3">
    <source>
        <dbReference type="ARBA" id="ARBA00022553"/>
    </source>
</evidence>
<reference evidence="16" key="2">
    <citation type="journal article" date="2014" name="Nat. Commun.">
        <title>The cavefish genome reveals candidate genes for eye loss.</title>
        <authorList>
            <person name="McGaugh S.E."/>
            <person name="Gross J.B."/>
            <person name="Aken B."/>
            <person name="Blin M."/>
            <person name="Borowsky R."/>
            <person name="Chalopin D."/>
            <person name="Hinaux H."/>
            <person name="Jeffery W.R."/>
            <person name="Keene A."/>
            <person name="Ma L."/>
            <person name="Minx P."/>
            <person name="Murphy D."/>
            <person name="O'Quin K.E."/>
            <person name="Retaux S."/>
            <person name="Rohner N."/>
            <person name="Searle S.M."/>
            <person name="Stahl B.A."/>
            <person name="Tabin C."/>
            <person name="Volff J.N."/>
            <person name="Yoshizawa M."/>
            <person name="Warren W.C."/>
        </authorList>
    </citation>
    <scope>NUCLEOTIDE SEQUENCE [LARGE SCALE GENOMIC DNA]</scope>
    <source>
        <strain evidence="16">female</strain>
    </source>
</reference>
<feature type="compositionally biased region" description="Basic and acidic residues" evidence="13">
    <location>
        <begin position="496"/>
        <end position="507"/>
    </location>
</feature>
<keyword evidence="9" id="KW-0238">DNA-binding</keyword>
<feature type="compositionally biased region" description="Basic and acidic residues" evidence="13">
    <location>
        <begin position="1289"/>
        <end position="1343"/>
    </location>
</feature>
<feature type="coiled-coil region" evidence="12">
    <location>
        <begin position="1372"/>
        <end position="1399"/>
    </location>
</feature>
<feature type="region of interest" description="Disordered" evidence="13">
    <location>
        <begin position="1170"/>
        <end position="1368"/>
    </location>
</feature>
<feature type="compositionally biased region" description="Basic and acidic residues" evidence="13">
    <location>
        <begin position="1093"/>
        <end position="1108"/>
    </location>
</feature>
<evidence type="ECO:0000256" key="1">
    <source>
        <dbReference type="ARBA" id="ARBA00004123"/>
    </source>
</evidence>
<keyword evidence="11" id="KW-0539">Nucleus</keyword>